<proteinExistence type="inferred from homology"/>
<feature type="signal peptide" evidence="11">
    <location>
        <begin position="1"/>
        <end position="26"/>
    </location>
</feature>
<evidence type="ECO:0000256" key="11">
    <source>
        <dbReference type="SAM" id="SignalP"/>
    </source>
</evidence>
<keyword evidence="15" id="KW-1185">Reference proteome</keyword>
<evidence type="ECO:0000256" key="4">
    <source>
        <dbReference type="ARBA" id="ARBA00022723"/>
    </source>
</evidence>
<keyword evidence="5 8" id="KW-0378">Hydrolase</keyword>
<dbReference type="InterPro" id="IPR003476">
    <property type="entry name" value="Glyco_hydro_42"/>
</dbReference>
<dbReference type="eggNOG" id="COG1874">
    <property type="taxonomic scope" value="Bacteria"/>
</dbReference>
<dbReference type="STRING" id="1123269.NX02_18065"/>
<dbReference type="InterPro" id="IPR013529">
    <property type="entry name" value="Glyco_hydro_42_N"/>
</dbReference>
<keyword evidence="6" id="KW-0862">Zinc</keyword>
<dbReference type="HOGENOM" id="CLU_012430_2_0_5"/>
<evidence type="ECO:0000256" key="10">
    <source>
        <dbReference type="PIRSR" id="PIRSR001084-2"/>
    </source>
</evidence>
<comment type="catalytic activity">
    <reaction evidence="1 8">
        <text>Hydrolysis of terminal non-reducing beta-D-galactose residues in beta-D-galactosides.</text>
        <dbReference type="EC" id="3.2.1.23"/>
    </reaction>
</comment>
<evidence type="ECO:0000256" key="2">
    <source>
        <dbReference type="ARBA" id="ARBA00005940"/>
    </source>
</evidence>
<dbReference type="Gene3D" id="3.40.50.880">
    <property type="match status" value="1"/>
</dbReference>
<feature type="binding site" evidence="10">
    <location>
        <position position="188"/>
    </location>
    <ligand>
        <name>substrate</name>
    </ligand>
</feature>
<name>W0AFG6_9SPHN</name>
<sequence length="709" mass="80033">MQEMRKNWNRITKLKLSRLVAISAFAATWYCPSFVQAQTQHPDRTPQSILYGVAYYDEYTPADRIDEDFRLMKEANITVVRIAESTWGTLEPQPGIFNFSHVDRMLSAAQRYGIKVIVGTPTYAIPTWLARQHPDVLVTRPEGQARFGVRQNMDITNPHYRAAAKRVIENLIAHVAQHPAVIGYQVDNETKPYDTAGSNVQAAFVKALQEKWGSLDKLNKAWGLDYWSNRVNRWEDFPSTTGTMNASVKNAFAEFQRDLVTDFLAWQTELVRKHARQDQFITQNFDLGWLKTSYGIQPEVNHWKAARPLDVAGMDIYHPTQDDLTGVEIAFGGDLARSLKGGANYYVMETEAQGWVQWTPYPGQLRLQAFSHLASGANMVAYWHWATTSNAVETYWRGLLAQDYQPNEVYHAAKDIGADIKRLGPKLADLKKSNDVAIYVSNRAQSAFDSFKLPGNIEYNQVMRPFYDALYRRNIEADIISPDGDFDLSKYKMIVVPALYSASDEEIARLNAFAESGGHLVYTFKSGFSNEDTKVRYTSQPGEIAKAAGVTYQLFTEPKGVKIGSEPYGLSGKDLEARWWMEFLTPTTAKVIARFEHHSWPDYAAITRNSYGKGEVTYIGFMPSDALIEGVLTDTAKRAGVVWPDAARFPLIVRSGTLTDGSRVRYLLNYSREKQNIPRELADGADLLTGKQAASTIDPWGVVILDDRR</sequence>
<feature type="binding site" evidence="10">
    <location>
        <position position="358"/>
    </location>
    <ligand>
        <name>substrate</name>
    </ligand>
</feature>
<keyword evidence="11" id="KW-0732">Signal</keyword>
<feature type="domain" description="Beta-galactosidase trimerisation" evidence="13">
    <location>
        <begin position="435"/>
        <end position="641"/>
    </location>
</feature>
<dbReference type="InterPro" id="IPR017853">
    <property type="entry name" value="GH"/>
</dbReference>
<dbReference type="Pfam" id="PF02449">
    <property type="entry name" value="Glyco_hydro_42"/>
    <property type="match status" value="1"/>
</dbReference>
<keyword evidence="4" id="KW-0479">Metal-binding</keyword>
<keyword evidence="7 8" id="KW-0326">Glycosidase</keyword>
<evidence type="ECO:0000259" key="12">
    <source>
        <dbReference type="Pfam" id="PF02449"/>
    </source>
</evidence>
<feature type="domain" description="Glycoside hydrolase family 42 N-terminal" evidence="12">
    <location>
        <begin position="55"/>
        <end position="422"/>
    </location>
</feature>
<accession>W0AFG6</accession>
<evidence type="ECO:0000313" key="14">
    <source>
        <dbReference type="EMBL" id="AHE55282.1"/>
    </source>
</evidence>
<evidence type="ECO:0000256" key="7">
    <source>
        <dbReference type="ARBA" id="ARBA00023295"/>
    </source>
</evidence>
<protein>
    <recommendedName>
        <fullName evidence="3 8">Beta-galactosidase</fullName>
        <shortName evidence="8">Beta-gal</shortName>
        <ecNumber evidence="3 8">3.2.1.23</ecNumber>
    </recommendedName>
</protein>
<dbReference type="PANTHER" id="PTHR36447:SF2">
    <property type="entry name" value="BETA-GALACTOSIDASE YESZ"/>
    <property type="match status" value="1"/>
</dbReference>
<evidence type="ECO:0000256" key="6">
    <source>
        <dbReference type="ARBA" id="ARBA00022833"/>
    </source>
</evidence>
<evidence type="ECO:0000256" key="5">
    <source>
        <dbReference type="ARBA" id="ARBA00022801"/>
    </source>
</evidence>
<dbReference type="InterPro" id="IPR013738">
    <property type="entry name" value="Beta_galactosidase_Trimer"/>
</dbReference>
<dbReference type="InterPro" id="IPR029062">
    <property type="entry name" value="Class_I_gatase-like"/>
</dbReference>
<evidence type="ECO:0000256" key="9">
    <source>
        <dbReference type="PIRSR" id="PIRSR001084-1"/>
    </source>
</evidence>
<evidence type="ECO:0000256" key="8">
    <source>
        <dbReference type="PIRNR" id="PIRNR001084"/>
    </source>
</evidence>
<dbReference type="PATRIC" id="fig|1123269.5.peg.3534"/>
<organism evidence="14 15">
    <name type="scientific">Sphingomonas sanxanigenens DSM 19645 = NX02</name>
    <dbReference type="NCBI Taxonomy" id="1123269"/>
    <lineage>
        <taxon>Bacteria</taxon>
        <taxon>Pseudomonadati</taxon>
        <taxon>Pseudomonadota</taxon>
        <taxon>Alphaproteobacteria</taxon>
        <taxon>Sphingomonadales</taxon>
        <taxon>Sphingomonadaceae</taxon>
        <taxon>Sphingomonas</taxon>
    </lineage>
</organism>
<dbReference type="GO" id="GO:0004565">
    <property type="term" value="F:beta-galactosidase activity"/>
    <property type="evidence" value="ECO:0007669"/>
    <property type="project" value="UniProtKB-EC"/>
</dbReference>
<feature type="binding site" evidence="10">
    <location>
        <position position="150"/>
    </location>
    <ligand>
        <name>substrate</name>
    </ligand>
</feature>
<reference evidence="14 15" key="1">
    <citation type="submission" date="2013-07" db="EMBL/GenBank/DDBJ databases">
        <title>Completed genome of Sphingomonas sanxanigenens NX02.</title>
        <authorList>
            <person name="Ma T."/>
            <person name="Huang H."/>
            <person name="Wu M."/>
            <person name="Li X."/>
            <person name="Li G."/>
        </authorList>
    </citation>
    <scope>NUCLEOTIDE SEQUENCE [LARGE SCALE GENOMIC DNA]</scope>
    <source>
        <strain evidence="14 15">NX02</strain>
    </source>
</reference>
<dbReference type="Pfam" id="PF08532">
    <property type="entry name" value="Glyco_hydro_42M"/>
    <property type="match status" value="1"/>
</dbReference>
<dbReference type="KEGG" id="ssan:NX02_18065"/>
<feature type="chain" id="PRO_5004785184" description="Beta-galactosidase" evidence="11">
    <location>
        <begin position="27"/>
        <end position="709"/>
    </location>
</feature>
<dbReference type="SUPFAM" id="SSF51445">
    <property type="entry name" value="(Trans)glycosidases"/>
    <property type="match status" value="1"/>
</dbReference>
<dbReference type="CDD" id="cd03143">
    <property type="entry name" value="A4_beta-galactosidase_middle_domain"/>
    <property type="match status" value="1"/>
</dbReference>
<evidence type="ECO:0000256" key="1">
    <source>
        <dbReference type="ARBA" id="ARBA00001412"/>
    </source>
</evidence>
<dbReference type="Proteomes" id="UP000018851">
    <property type="component" value="Chromosome"/>
</dbReference>
<feature type="active site" description="Proton donor" evidence="9">
    <location>
        <position position="189"/>
    </location>
</feature>
<gene>
    <name evidence="14" type="ORF">NX02_18065</name>
</gene>
<evidence type="ECO:0000313" key="15">
    <source>
        <dbReference type="Proteomes" id="UP000018851"/>
    </source>
</evidence>
<dbReference type="PANTHER" id="PTHR36447">
    <property type="entry name" value="BETA-GALACTOSIDASE GANA"/>
    <property type="match status" value="1"/>
</dbReference>
<dbReference type="EMBL" id="CP006644">
    <property type="protein sequence ID" value="AHE55282.1"/>
    <property type="molecule type" value="Genomic_DNA"/>
</dbReference>
<evidence type="ECO:0000259" key="13">
    <source>
        <dbReference type="Pfam" id="PF08532"/>
    </source>
</evidence>
<dbReference type="PIRSF" id="PIRSF001084">
    <property type="entry name" value="B-galactosidase"/>
    <property type="match status" value="1"/>
</dbReference>
<comment type="similarity">
    <text evidence="2 8">Belongs to the glycosyl hydrolase 42 family.</text>
</comment>
<dbReference type="EC" id="3.2.1.23" evidence="3 8"/>
<dbReference type="GO" id="GO:0005975">
    <property type="term" value="P:carbohydrate metabolic process"/>
    <property type="evidence" value="ECO:0007669"/>
    <property type="project" value="InterPro"/>
</dbReference>
<evidence type="ECO:0000256" key="3">
    <source>
        <dbReference type="ARBA" id="ARBA00012756"/>
    </source>
</evidence>
<feature type="active site" description="Nucleophile" evidence="9">
    <location>
        <position position="349"/>
    </location>
</feature>
<dbReference type="GO" id="GO:0046872">
    <property type="term" value="F:metal ion binding"/>
    <property type="evidence" value="ECO:0007669"/>
    <property type="project" value="UniProtKB-KW"/>
</dbReference>
<dbReference type="Gene3D" id="3.20.20.80">
    <property type="entry name" value="Glycosidases"/>
    <property type="match status" value="1"/>
</dbReference>
<dbReference type="GO" id="GO:0009341">
    <property type="term" value="C:beta-galactosidase complex"/>
    <property type="evidence" value="ECO:0007669"/>
    <property type="project" value="InterPro"/>
</dbReference>
<dbReference type="AlphaFoldDB" id="W0AFG6"/>
<dbReference type="SUPFAM" id="SSF52317">
    <property type="entry name" value="Class I glutamine amidotransferase-like"/>
    <property type="match status" value="1"/>
</dbReference>